<dbReference type="Proteomes" id="UP000836597">
    <property type="component" value="Chromosome"/>
</dbReference>
<dbReference type="SUPFAM" id="SSF57829">
    <property type="entry name" value="Zn-binding ribosomal proteins"/>
    <property type="match status" value="1"/>
</dbReference>
<dbReference type="KEGG" id="aacx:DEACI_3412"/>
<reference evidence="7" key="1">
    <citation type="submission" date="2014-11" db="EMBL/GenBank/DDBJ databases">
        <authorList>
            <person name="Hornung B.V."/>
        </authorList>
    </citation>
    <scope>NUCLEOTIDE SEQUENCE</scope>
    <source>
        <strain evidence="7">INE</strain>
    </source>
</reference>
<dbReference type="EMBL" id="CDGJ01000027">
    <property type="protein sequence ID" value="CEJ06410.1"/>
    <property type="molecule type" value="Genomic_DNA"/>
</dbReference>
<dbReference type="InterPro" id="IPR011332">
    <property type="entry name" value="Ribosomal_zn-bd"/>
</dbReference>
<keyword evidence="3 5" id="KW-0687">Ribonucleoprotein</keyword>
<comment type="similarity">
    <text evidence="1 5">Belongs to the bacterial ribosomal protein bL32 family.</text>
</comment>
<sequence length="59" mass="6761">MGVAQHRQSKARVRKRRAMWKLSAPNITECPQCHKLKLAHHVCPACGYYKSKKVLTVSE</sequence>
<evidence type="ECO:0000313" key="6">
    <source>
        <dbReference type="EMBL" id="CAA7602733.1"/>
    </source>
</evidence>
<dbReference type="Proteomes" id="UP001071230">
    <property type="component" value="Unassembled WGS sequence"/>
</dbReference>
<gene>
    <name evidence="5" type="primary">rpmF</name>
    <name evidence="7" type="ORF">DEACI_0858</name>
    <name evidence="6" type="ORF">DEACI_3412</name>
</gene>
<dbReference type="PANTHER" id="PTHR35534:SF1">
    <property type="entry name" value="LARGE RIBOSOMAL SUBUNIT PROTEIN BL32"/>
    <property type="match status" value="1"/>
</dbReference>
<reference evidence="6" key="2">
    <citation type="submission" date="2020-01" db="EMBL/GenBank/DDBJ databases">
        <authorList>
            <person name="Hornung B."/>
        </authorList>
    </citation>
    <scope>NUCLEOTIDE SEQUENCE</scope>
    <source>
        <strain evidence="6">PacBioINE</strain>
    </source>
</reference>
<accession>A0A8S0VY83</accession>
<keyword evidence="8" id="KW-1185">Reference proteome</keyword>
<dbReference type="AlphaFoldDB" id="A0A8S0VY83"/>
<dbReference type="InterPro" id="IPR044957">
    <property type="entry name" value="Ribosomal_bL32_bact"/>
</dbReference>
<dbReference type="GO" id="GO:0003735">
    <property type="term" value="F:structural constituent of ribosome"/>
    <property type="evidence" value="ECO:0007669"/>
    <property type="project" value="InterPro"/>
</dbReference>
<organism evidence="6">
    <name type="scientific">Acididesulfobacillus acetoxydans</name>
    <dbReference type="NCBI Taxonomy" id="1561005"/>
    <lineage>
        <taxon>Bacteria</taxon>
        <taxon>Bacillati</taxon>
        <taxon>Bacillota</taxon>
        <taxon>Clostridia</taxon>
        <taxon>Eubacteriales</taxon>
        <taxon>Peptococcaceae</taxon>
        <taxon>Acididesulfobacillus</taxon>
    </lineage>
</organism>
<dbReference type="Pfam" id="PF01783">
    <property type="entry name" value="Ribosomal_L32p"/>
    <property type="match status" value="1"/>
</dbReference>
<evidence type="ECO:0000256" key="5">
    <source>
        <dbReference type="HAMAP-Rule" id="MF_00340"/>
    </source>
</evidence>
<protein>
    <recommendedName>
        <fullName evidence="4 5">Large ribosomal subunit protein bL32</fullName>
    </recommendedName>
</protein>
<evidence type="ECO:0000313" key="7">
    <source>
        <dbReference type="EMBL" id="CEJ06410.1"/>
    </source>
</evidence>
<dbReference type="HAMAP" id="MF_00340">
    <property type="entry name" value="Ribosomal_bL32"/>
    <property type="match status" value="1"/>
</dbReference>
<dbReference type="GO" id="GO:0015934">
    <property type="term" value="C:large ribosomal subunit"/>
    <property type="evidence" value="ECO:0007669"/>
    <property type="project" value="InterPro"/>
</dbReference>
<proteinExistence type="inferred from homology"/>
<dbReference type="NCBIfam" id="TIGR01031">
    <property type="entry name" value="rpmF_bact"/>
    <property type="match status" value="1"/>
</dbReference>
<dbReference type="PANTHER" id="PTHR35534">
    <property type="entry name" value="50S RIBOSOMAL PROTEIN L32"/>
    <property type="match status" value="1"/>
</dbReference>
<keyword evidence="2 5" id="KW-0689">Ribosomal protein</keyword>
<name>A0A8S0VY83_9FIRM</name>
<dbReference type="RefSeq" id="WP_047829610.1">
    <property type="nucleotide sequence ID" value="NZ_CDGJ01000027.1"/>
</dbReference>
<evidence type="ECO:0000256" key="1">
    <source>
        <dbReference type="ARBA" id="ARBA00008560"/>
    </source>
</evidence>
<evidence type="ECO:0000256" key="2">
    <source>
        <dbReference type="ARBA" id="ARBA00022980"/>
    </source>
</evidence>
<dbReference type="InterPro" id="IPR002677">
    <property type="entry name" value="Ribosomal_bL32"/>
</dbReference>
<dbReference type="GO" id="GO:0006412">
    <property type="term" value="P:translation"/>
    <property type="evidence" value="ECO:0007669"/>
    <property type="project" value="UniProtKB-UniRule"/>
</dbReference>
<evidence type="ECO:0000256" key="4">
    <source>
        <dbReference type="ARBA" id="ARBA00035178"/>
    </source>
</evidence>
<evidence type="ECO:0000256" key="3">
    <source>
        <dbReference type="ARBA" id="ARBA00023274"/>
    </source>
</evidence>
<dbReference type="EMBL" id="LR746496">
    <property type="protein sequence ID" value="CAA7602733.1"/>
    <property type="molecule type" value="Genomic_DNA"/>
</dbReference>
<evidence type="ECO:0000313" key="8">
    <source>
        <dbReference type="Proteomes" id="UP001071230"/>
    </source>
</evidence>